<organism evidence="3">
    <name type="scientific">Mesocestoides corti</name>
    <name type="common">Flatworm</name>
    <dbReference type="NCBI Taxonomy" id="53468"/>
    <lineage>
        <taxon>Eukaryota</taxon>
        <taxon>Metazoa</taxon>
        <taxon>Spiralia</taxon>
        <taxon>Lophotrochozoa</taxon>
        <taxon>Platyhelminthes</taxon>
        <taxon>Cestoda</taxon>
        <taxon>Eucestoda</taxon>
        <taxon>Cyclophyllidea</taxon>
        <taxon>Mesocestoididae</taxon>
        <taxon>Mesocestoides</taxon>
    </lineage>
</organism>
<evidence type="ECO:0000313" key="2">
    <source>
        <dbReference type="Proteomes" id="UP000267029"/>
    </source>
</evidence>
<evidence type="ECO:0000313" key="1">
    <source>
        <dbReference type="EMBL" id="VDD77188.1"/>
    </source>
</evidence>
<dbReference type="EMBL" id="UXSR01000663">
    <property type="protein sequence ID" value="VDD77188.1"/>
    <property type="molecule type" value="Genomic_DNA"/>
</dbReference>
<reference evidence="1 2" key="2">
    <citation type="submission" date="2018-10" db="EMBL/GenBank/DDBJ databases">
        <authorList>
            <consortium name="Pathogen Informatics"/>
        </authorList>
    </citation>
    <scope>NUCLEOTIDE SEQUENCE [LARGE SCALE GENOMIC DNA]</scope>
</reference>
<dbReference type="AlphaFoldDB" id="A0A0R3U8I4"/>
<sequence length="94" mass="9940">MWSRLLLTLTGNSCSNPPLPGLSWCGFSTPNPAKLPNAAAFFHTIPLSPRLILLRGGHSASVSPGVVRGTVREPFCVPEASTLVTDLHDFAGTL</sequence>
<dbReference type="WBParaSite" id="MCOS_0000319001-mRNA-1">
    <property type="protein sequence ID" value="MCOS_0000319001-mRNA-1"/>
    <property type="gene ID" value="MCOS_0000319001"/>
</dbReference>
<gene>
    <name evidence="1" type="ORF">MCOS_LOCUS3191</name>
</gene>
<proteinExistence type="predicted"/>
<evidence type="ECO:0000313" key="3">
    <source>
        <dbReference type="WBParaSite" id="MCOS_0000319001-mRNA-1"/>
    </source>
</evidence>
<reference evidence="3" key="1">
    <citation type="submission" date="2016-04" db="UniProtKB">
        <authorList>
            <consortium name="WormBaseParasite"/>
        </authorList>
    </citation>
    <scope>IDENTIFICATION</scope>
</reference>
<protein>
    <submittedName>
        <fullName evidence="3">Secreted protein</fullName>
    </submittedName>
</protein>
<dbReference type="Proteomes" id="UP000267029">
    <property type="component" value="Unassembled WGS sequence"/>
</dbReference>
<keyword evidence="2" id="KW-1185">Reference proteome</keyword>
<accession>A0A0R3U8I4</accession>
<name>A0A0R3U8I4_MESCO</name>